<keyword evidence="2" id="KW-1185">Reference proteome</keyword>
<organism evidence="1 2">
    <name type="scientific">Austropuccinia psidii MF-1</name>
    <dbReference type="NCBI Taxonomy" id="1389203"/>
    <lineage>
        <taxon>Eukaryota</taxon>
        <taxon>Fungi</taxon>
        <taxon>Dikarya</taxon>
        <taxon>Basidiomycota</taxon>
        <taxon>Pucciniomycotina</taxon>
        <taxon>Pucciniomycetes</taxon>
        <taxon>Pucciniales</taxon>
        <taxon>Sphaerophragmiaceae</taxon>
        <taxon>Austropuccinia</taxon>
    </lineage>
</organism>
<dbReference type="Proteomes" id="UP000765509">
    <property type="component" value="Unassembled WGS sequence"/>
</dbReference>
<dbReference type="EMBL" id="AVOT02003859">
    <property type="protein sequence ID" value="MBW0474803.1"/>
    <property type="molecule type" value="Genomic_DNA"/>
</dbReference>
<comment type="caution">
    <text evidence="1">The sequence shown here is derived from an EMBL/GenBank/DDBJ whole genome shotgun (WGS) entry which is preliminary data.</text>
</comment>
<gene>
    <name evidence="1" type="ORF">O181_014518</name>
</gene>
<name>A0A9Q3GP42_9BASI</name>
<proteinExistence type="predicted"/>
<evidence type="ECO:0000313" key="1">
    <source>
        <dbReference type="EMBL" id="MBW0474803.1"/>
    </source>
</evidence>
<sequence>MFPSRNKIHTPKYIVEVEENPGPVKKIVKARKIRLIGKDHRRYLVVFKKQTSDKDKWLAEDAIPDGNLSQRIFRASRKAEMYHQ</sequence>
<accession>A0A9Q3GP42</accession>
<protein>
    <recommendedName>
        <fullName evidence="3">Chromo domain-containing protein</fullName>
    </recommendedName>
</protein>
<evidence type="ECO:0008006" key="3">
    <source>
        <dbReference type="Google" id="ProtNLM"/>
    </source>
</evidence>
<dbReference type="AlphaFoldDB" id="A0A9Q3GP42"/>
<evidence type="ECO:0000313" key="2">
    <source>
        <dbReference type="Proteomes" id="UP000765509"/>
    </source>
</evidence>
<reference evidence="1" key="1">
    <citation type="submission" date="2021-03" db="EMBL/GenBank/DDBJ databases">
        <title>Draft genome sequence of rust myrtle Austropuccinia psidii MF-1, a brazilian biotype.</title>
        <authorList>
            <person name="Quecine M.C."/>
            <person name="Pachon D.M.R."/>
            <person name="Bonatelli M.L."/>
            <person name="Correr F.H."/>
            <person name="Franceschini L.M."/>
            <person name="Leite T.F."/>
            <person name="Margarido G.R.A."/>
            <person name="Almeida C.A."/>
            <person name="Ferrarezi J.A."/>
            <person name="Labate C.A."/>
        </authorList>
    </citation>
    <scope>NUCLEOTIDE SEQUENCE</scope>
    <source>
        <strain evidence="1">MF-1</strain>
    </source>
</reference>